<keyword evidence="3" id="KW-1185">Reference proteome</keyword>
<evidence type="ECO:0000256" key="1">
    <source>
        <dbReference type="SAM" id="MobiDB-lite"/>
    </source>
</evidence>
<proteinExistence type="predicted"/>
<dbReference type="Proteomes" id="UP001370758">
    <property type="component" value="Unassembled WGS sequence"/>
</dbReference>
<feature type="compositionally biased region" description="Polar residues" evidence="1">
    <location>
        <begin position="291"/>
        <end position="306"/>
    </location>
</feature>
<name>A0AAV9WG31_9PEZI</name>
<protein>
    <submittedName>
        <fullName evidence="2">Uncharacterized protein</fullName>
    </submittedName>
</protein>
<sequence length="344" mass="38868">MLGTRDPDPIAKYLLGIYLACSAAYILACHKSGFEASHKLASNPGADRVLEFSVWGILSIVYKVPTLFISTLYRSSFPSCPSPPSFFLFSLYLTLTSYIPQYPDHTSLGLAMPETTLYIPELQDSRWYALVRYRKEGLGAMFSSTVWDRITYTKERQQPAGQFHPPDTETQVNNLHDNCPTTMEHNQSFLNSQDKLVSCAAPASEDKPMLETLKTKRPHLERLAVCTDADSSTGNKDTQPNSPANKSYLDPPSMVVRARSQDSGVTDIRSLPNPSYNCSPRRSTHTKPRAKQSTFNRSNPQKTACSSRPKRNKNKKIKNYDSETNQRARLTRRSYSTPYYLRKI</sequence>
<comment type="caution">
    <text evidence="2">The sequence shown here is derived from an EMBL/GenBank/DDBJ whole genome shotgun (WGS) entry which is preliminary data.</text>
</comment>
<gene>
    <name evidence="2" type="ORF">TWF481_006235</name>
</gene>
<feature type="compositionally biased region" description="Basic residues" evidence="1">
    <location>
        <begin position="308"/>
        <end position="317"/>
    </location>
</feature>
<evidence type="ECO:0000313" key="2">
    <source>
        <dbReference type="EMBL" id="KAK6507814.1"/>
    </source>
</evidence>
<reference evidence="2 3" key="1">
    <citation type="submission" date="2023-08" db="EMBL/GenBank/DDBJ databases">
        <authorList>
            <person name="Palmer J.M."/>
        </authorList>
    </citation>
    <scope>NUCLEOTIDE SEQUENCE [LARGE SCALE GENOMIC DNA]</scope>
    <source>
        <strain evidence="2 3">TWF481</strain>
    </source>
</reference>
<feature type="region of interest" description="Disordered" evidence="1">
    <location>
        <begin position="226"/>
        <end position="344"/>
    </location>
</feature>
<feature type="compositionally biased region" description="Polar residues" evidence="1">
    <location>
        <begin position="229"/>
        <end position="245"/>
    </location>
</feature>
<accession>A0AAV9WG31</accession>
<dbReference type="AlphaFoldDB" id="A0AAV9WG31"/>
<organism evidence="2 3">
    <name type="scientific">Arthrobotrys musiformis</name>
    <dbReference type="NCBI Taxonomy" id="47236"/>
    <lineage>
        <taxon>Eukaryota</taxon>
        <taxon>Fungi</taxon>
        <taxon>Dikarya</taxon>
        <taxon>Ascomycota</taxon>
        <taxon>Pezizomycotina</taxon>
        <taxon>Orbiliomycetes</taxon>
        <taxon>Orbiliales</taxon>
        <taxon>Orbiliaceae</taxon>
        <taxon>Arthrobotrys</taxon>
    </lineage>
</organism>
<evidence type="ECO:0000313" key="3">
    <source>
        <dbReference type="Proteomes" id="UP001370758"/>
    </source>
</evidence>
<feature type="compositionally biased region" description="Polar residues" evidence="1">
    <location>
        <begin position="272"/>
        <end position="281"/>
    </location>
</feature>
<dbReference type="EMBL" id="JAVHJL010000003">
    <property type="protein sequence ID" value="KAK6507814.1"/>
    <property type="molecule type" value="Genomic_DNA"/>
</dbReference>
<feature type="compositionally biased region" description="Polar residues" evidence="1">
    <location>
        <begin position="327"/>
        <end position="337"/>
    </location>
</feature>